<keyword evidence="6" id="KW-0687">Ribonucleoprotein</keyword>
<dbReference type="Pfam" id="PF01985">
    <property type="entry name" value="CRS1_YhbY"/>
    <property type="match status" value="2"/>
</dbReference>
<evidence type="ECO:0000256" key="2">
    <source>
        <dbReference type="ARBA" id="ARBA00022737"/>
    </source>
</evidence>
<keyword evidence="1" id="KW-0507">mRNA processing</keyword>
<feature type="region of interest" description="Disordered" evidence="8">
    <location>
        <begin position="221"/>
        <end position="241"/>
    </location>
</feature>
<accession>A0A445C8J2</accession>
<dbReference type="PANTHER" id="PTHR46247:SF1">
    <property type="entry name" value="CRS2-ASSOCIATED FACTOR 1, CHLOROPLASTIC"/>
    <property type="match status" value="1"/>
</dbReference>
<dbReference type="Gene3D" id="3.30.110.60">
    <property type="entry name" value="YhbY-like"/>
    <property type="match status" value="2"/>
</dbReference>
<keyword evidence="2" id="KW-0677">Repeat</keyword>
<feature type="compositionally biased region" description="Basic and acidic residues" evidence="8">
    <location>
        <begin position="695"/>
        <end position="715"/>
    </location>
</feature>
<proteinExistence type="predicted"/>
<evidence type="ECO:0000256" key="3">
    <source>
        <dbReference type="ARBA" id="ARBA00022884"/>
    </source>
</evidence>
<dbReference type="OrthoDB" id="2021019at2759"/>
<dbReference type="AlphaFoldDB" id="A0A445C8J2"/>
<dbReference type="InterPro" id="IPR044599">
    <property type="entry name" value="CAF1P_plant"/>
</dbReference>
<sequence>MKMALTVKLPIRFPISAPIIDPYPTHEPTQISTEVRFSRWNNANAAKFNERRRTQQEIEDEIRRTRRFDSADKIAGTAETSAVSSATVKTFKSAGTPSAPSRPSIPGRKSKYSKPPAEPPRDSHAAVRFSSTPNSNPSRTQLAPANVRIGDDGVSYVVEGAPFEFRYSYTETPAAKPVKIREPSYVPFGPATMLRPWTGRAPLPTSKKKLREFDSFVLPPADKKGVKPVQKPGPFLPGSGPKHVQWKEELLGEPLTKEEINALVAGTVKSARQLNIGRDGLTHNMLENIHALWKRRRVCKIKCKGVCTVDMDNVCQQLEERTGGKIIHRKSGTVYLFRGRNYNYRTRQRFPLMLWKPVSPVYPRLVKRVPEGLTLEEATEFRRKGRNLEPIFKLAKNGVYCDLVANVREAFEECELVRINCQGLNESDYRRIGGKLRDLVPCILLSFENEHILMWRGKKWKSSFSGLEDDYNEANKIDVDSDNSNTPTSDAPELSEMSLQENSLEHRSSESYDTSISSSSDDVSFSQAEVPYPIEDSNPPFSMVTDAASLSMGTCEVETTDDVRGSPPSDSTKSSVSVLESCENSIDGKLDPSTDGLLDSSSAADESLISISSASCTEGVMLLWEQAVEKGSALVLDDRSLDADNVYQTAVAFAKSAPPGPVFSRSRKVRVQNNDEQEDSTLEKKEVTTVVIEGKMENTQKSSEIRRKDFDERQRNVVPQGTRVDELVKLLT</sequence>
<feature type="compositionally biased region" description="Low complexity" evidence="8">
    <location>
        <begin position="511"/>
        <end position="524"/>
    </location>
</feature>
<keyword evidence="5" id="KW-0508">mRNA splicing</keyword>
<dbReference type="InterPro" id="IPR035920">
    <property type="entry name" value="YhbY-like_sf"/>
</dbReference>
<feature type="region of interest" description="Disordered" evidence="8">
    <location>
        <begin position="558"/>
        <end position="577"/>
    </location>
</feature>
<dbReference type="GO" id="GO:1990904">
    <property type="term" value="C:ribonucleoprotein complex"/>
    <property type="evidence" value="ECO:0007669"/>
    <property type="project" value="UniProtKB-KW"/>
</dbReference>
<evidence type="ECO:0000313" key="11">
    <source>
        <dbReference type="Proteomes" id="UP000289738"/>
    </source>
</evidence>
<keyword evidence="3 7" id="KW-0694">RNA-binding</keyword>
<name>A0A445C8J2_ARAHY</name>
<protein>
    <recommendedName>
        <fullName evidence="9">CRM domain-containing protein</fullName>
    </recommendedName>
</protein>
<evidence type="ECO:0000256" key="5">
    <source>
        <dbReference type="ARBA" id="ARBA00023187"/>
    </source>
</evidence>
<feature type="region of interest" description="Disordered" evidence="8">
    <location>
        <begin position="87"/>
        <end position="143"/>
    </location>
</feature>
<dbReference type="GO" id="GO:0000373">
    <property type="term" value="P:Group II intron splicing"/>
    <property type="evidence" value="ECO:0007669"/>
    <property type="project" value="InterPro"/>
</dbReference>
<evidence type="ECO:0000256" key="6">
    <source>
        <dbReference type="ARBA" id="ARBA00023274"/>
    </source>
</evidence>
<feature type="compositionally biased region" description="Low complexity" evidence="8">
    <location>
        <begin position="566"/>
        <end position="577"/>
    </location>
</feature>
<feature type="domain" description="CRM" evidence="9">
    <location>
        <begin position="253"/>
        <end position="349"/>
    </location>
</feature>
<dbReference type="SUPFAM" id="SSF75471">
    <property type="entry name" value="YhbY-like"/>
    <property type="match status" value="2"/>
</dbReference>
<dbReference type="GO" id="GO:0006397">
    <property type="term" value="P:mRNA processing"/>
    <property type="evidence" value="ECO:0007669"/>
    <property type="project" value="UniProtKB-KW"/>
</dbReference>
<evidence type="ECO:0000256" key="7">
    <source>
        <dbReference type="PROSITE-ProRule" id="PRU00626"/>
    </source>
</evidence>
<dbReference type="InterPro" id="IPR001890">
    <property type="entry name" value="RNA-binding_CRM"/>
</dbReference>
<dbReference type="SMART" id="SM01103">
    <property type="entry name" value="CRS1_YhbY"/>
    <property type="match status" value="2"/>
</dbReference>
<gene>
    <name evidence="10" type="ORF">Ahy_A07g033207</name>
</gene>
<dbReference type="STRING" id="3818.A0A445C8J2"/>
<feature type="domain" description="CRM" evidence="9">
    <location>
        <begin position="371"/>
        <end position="467"/>
    </location>
</feature>
<evidence type="ECO:0000313" key="10">
    <source>
        <dbReference type="EMBL" id="RYR47250.1"/>
    </source>
</evidence>
<dbReference type="FunFam" id="3.30.110.60:FF:000002">
    <property type="entry name" value="CRS2-associated factor 1, chloroplastic"/>
    <property type="match status" value="2"/>
</dbReference>
<evidence type="ECO:0000256" key="4">
    <source>
        <dbReference type="ARBA" id="ARBA00022946"/>
    </source>
</evidence>
<keyword evidence="4" id="KW-0809">Transit peptide</keyword>
<comment type="caution">
    <text evidence="10">The sequence shown here is derived from an EMBL/GenBank/DDBJ whole genome shotgun (WGS) entry which is preliminary data.</text>
</comment>
<evidence type="ECO:0000259" key="9">
    <source>
        <dbReference type="PROSITE" id="PS51295"/>
    </source>
</evidence>
<dbReference type="Proteomes" id="UP000289738">
    <property type="component" value="Chromosome A07"/>
</dbReference>
<feature type="compositionally biased region" description="Polar residues" evidence="8">
    <location>
        <begin position="129"/>
        <end position="143"/>
    </location>
</feature>
<evidence type="ECO:0000256" key="1">
    <source>
        <dbReference type="ARBA" id="ARBA00022664"/>
    </source>
</evidence>
<dbReference type="PROSITE" id="PS51295">
    <property type="entry name" value="CRM"/>
    <property type="match status" value="2"/>
</dbReference>
<feature type="region of interest" description="Disordered" evidence="8">
    <location>
        <begin position="475"/>
        <end position="524"/>
    </location>
</feature>
<organism evidence="10 11">
    <name type="scientific">Arachis hypogaea</name>
    <name type="common">Peanut</name>
    <dbReference type="NCBI Taxonomy" id="3818"/>
    <lineage>
        <taxon>Eukaryota</taxon>
        <taxon>Viridiplantae</taxon>
        <taxon>Streptophyta</taxon>
        <taxon>Embryophyta</taxon>
        <taxon>Tracheophyta</taxon>
        <taxon>Spermatophyta</taxon>
        <taxon>Magnoliopsida</taxon>
        <taxon>eudicotyledons</taxon>
        <taxon>Gunneridae</taxon>
        <taxon>Pentapetalae</taxon>
        <taxon>rosids</taxon>
        <taxon>fabids</taxon>
        <taxon>Fabales</taxon>
        <taxon>Fabaceae</taxon>
        <taxon>Papilionoideae</taxon>
        <taxon>50 kb inversion clade</taxon>
        <taxon>dalbergioids sensu lato</taxon>
        <taxon>Dalbergieae</taxon>
        <taxon>Pterocarpus clade</taxon>
        <taxon>Arachis</taxon>
    </lineage>
</organism>
<dbReference type="PANTHER" id="PTHR46247">
    <property type="entry name" value="CRS2-ASSOCIATED FACTOR 1, CHLOROPLASTIC"/>
    <property type="match status" value="1"/>
</dbReference>
<dbReference type="GO" id="GO:0003723">
    <property type="term" value="F:RNA binding"/>
    <property type="evidence" value="ECO:0007669"/>
    <property type="project" value="UniProtKB-UniRule"/>
</dbReference>
<reference evidence="10 11" key="1">
    <citation type="submission" date="2019-01" db="EMBL/GenBank/DDBJ databases">
        <title>Sequencing of cultivated peanut Arachis hypogaea provides insights into genome evolution and oil improvement.</title>
        <authorList>
            <person name="Chen X."/>
        </authorList>
    </citation>
    <scope>NUCLEOTIDE SEQUENCE [LARGE SCALE GENOMIC DNA]</scope>
    <source>
        <strain evidence="11">cv. Fuhuasheng</strain>
        <tissue evidence="10">Leaves</tissue>
    </source>
</reference>
<dbReference type="EMBL" id="SDMP01000007">
    <property type="protein sequence ID" value="RYR47250.1"/>
    <property type="molecule type" value="Genomic_DNA"/>
</dbReference>
<feature type="compositionally biased region" description="Polar residues" evidence="8">
    <location>
        <begin position="87"/>
        <end position="101"/>
    </location>
</feature>
<evidence type="ECO:0000256" key="8">
    <source>
        <dbReference type="SAM" id="MobiDB-lite"/>
    </source>
</evidence>
<keyword evidence="11" id="KW-1185">Reference proteome</keyword>
<feature type="region of interest" description="Disordered" evidence="8">
    <location>
        <begin position="695"/>
        <end position="718"/>
    </location>
</feature>